<dbReference type="Proteomes" id="UP000050929">
    <property type="component" value="Unassembled WGS sequence"/>
</dbReference>
<reference evidence="2 3" key="1">
    <citation type="journal article" date="2015" name="Genome Announc.">
        <title>Expanding the biotechnology potential of lactobacilli through comparative genomics of 213 strains and associated genera.</title>
        <authorList>
            <person name="Sun Z."/>
            <person name="Harris H.M."/>
            <person name="McCann A."/>
            <person name="Guo C."/>
            <person name="Argimon S."/>
            <person name="Zhang W."/>
            <person name="Yang X."/>
            <person name="Jeffery I.B."/>
            <person name="Cooney J.C."/>
            <person name="Kagawa T.F."/>
            <person name="Liu W."/>
            <person name="Song Y."/>
            <person name="Salvetti E."/>
            <person name="Wrobel A."/>
            <person name="Rasinkangas P."/>
            <person name="Parkhill J."/>
            <person name="Rea M.C."/>
            <person name="O'Sullivan O."/>
            <person name="Ritari J."/>
            <person name="Douillard F.P."/>
            <person name="Paul Ross R."/>
            <person name="Yang R."/>
            <person name="Briner A.E."/>
            <person name="Felis G.E."/>
            <person name="de Vos W.M."/>
            <person name="Barrangou R."/>
            <person name="Klaenhammer T.R."/>
            <person name="Caufield P.W."/>
            <person name="Cui Y."/>
            <person name="Zhang H."/>
            <person name="O'Toole P.W."/>
        </authorList>
    </citation>
    <scope>NUCLEOTIDE SEQUENCE [LARGE SCALE GENOMIC DNA]</scope>
    <source>
        <strain evidence="2 3">DSM 20183</strain>
    </source>
</reference>
<evidence type="ECO:0000313" key="2">
    <source>
        <dbReference type="EMBL" id="KRK64028.1"/>
    </source>
</evidence>
<dbReference type="InterPro" id="IPR029062">
    <property type="entry name" value="Class_I_gatase-like"/>
</dbReference>
<evidence type="ECO:0000259" key="1">
    <source>
        <dbReference type="Pfam" id="PF00117"/>
    </source>
</evidence>
<dbReference type="Pfam" id="PF00117">
    <property type="entry name" value="GATase"/>
    <property type="match status" value="1"/>
</dbReference>
<dbReference type="EMBL" id="AZDG01000018">
    <property type="protein sequence ID" value="KRK64028.1"/>
    <property type="molecule type" value="Genomic_DNA"/>
</dbReference>
<dbReference type="RefSeq" id="WP_057766646.1">
    <property type="nucleotide sequence ID" value="NZ_AZDG01000018.1"/>
</dbReference>
<dbReference type="AlphaFoldDB" id="A0A0R1IYN4"/>
<accession>A0A0R1IYN4</accession>
<dbReference type="PANTHER" id="PTHR42695">
    <property type="entry name" value="GLUTAMINE AMIDOTRANSFERASE YLR126C-RELATED"/>
    <property type="match status" value="1"/>
</dbReference>
<dbReference type="OrthoDB" id="9807137at2"/>
<dbReference type="GO" id="GO:0016740">
    <property type="term" value="F:transferase activity"/>
    <property type="evidence" value="ECO:0007669"/>
    <property type="project" value="UniProtKB-KW"/>
</dbReference>
<feature type="domain" description="Glutamine amidotransferase" evidence="1">
    <location>
        <begin position="43"/>
        <end position="170"/>
    </location>
</feature>
<protein>
    <submittedName>
        <fullName evidence="2">GMP synthase glutamine amidotransferase subunit</fullName>
    </submittedName>
</protein>
<proteinExistence type="predicted"/>
<dbReference type="GO" id="GO:0005829">
    <property type="term" value="C:cytosol"/>
    <property type="evidence" value="ECO:0007669"/>
    <property type="project" value="TreeGrafter"/>
</dbReference>
<evidence type="ECO:0000313" key="3">
    <source>
        <dbReference type="Proteomes" id="UP000050929"/>
    </source>
</evidence>
<dbReference type="InterPro" id="IPR017926">
    <property type="entry name" value="GATASE"/>
</dbReference>
<dbReference type="PROSITE" id="PS51273">
    <property type="entry name" value="GATASE_TYPE_1"/>
    <property type="match status" value="1"/>
</dbReference>
<dbReference type="CDD" id="cd01741">
    <property type="entry name" value="GATase1_1"/>
    <property type="match status" value="1"/>
</dbReference>
<keyword evidence="3" id="KW-1185">Reference proteome</keyword>
<name>A0A0R1IYN4_9LACO</name>
<gene>
    <name evidence="2" type="ORF">FC72_GL000803</name>
</gene>
<dbReference type="InterPro" id="IPR044992">
    <property type="entry name" value="ChyE-like"/>
</dbReference>
<sequence>MRINVLQHTPNEGPGAIKDWAHLHGYDIYVYHPYAFGILPSVEETDMLVILGGPMSPNDDLDWIKSERALIKQLLDKNIPMFGACYGAQQITKTMGYSVEKSPVKEVGWAPVYLQTHDIPEIPNKLMALHWHEEMFEIPKEAKLLFSSDLLKNQGFVMNHRVIGLQFHFEPQTDDVKEIAINDGSYTENSDLKQTPNEIMDYPVPEENKIIIFKLLDYITE</sequence>
<dbReference type="Gene3D" id="3.40.50.880">
    <property type="match status" value="1"/>
</dbReference>
<organism evidence="2 3">
    <name type="scientific">Companilactobacillus tucceti DSM 20183</name>
    <dbReference type="NCBI Taxonomy" id="1423811"/>
    <lineage>
        <taxon>Bacteria</taxon>
        <taxon>Bacillati</taxon>
        <taxon>Bacillota</taxon>
        <taxon>Bacilli</taxon>
        <taxon>Lactobacillales</taxon>
        <taxon>Lactobacillaceae</taxon>
        <taxon>Companilactobacillus</taxon>
    </lineage>
</organism>
<dbReference type="STRING" id="1423811.FC72_GL000803"/>
<keyword evidence="2" id="KW-0315">Glutamine amidotransferase</keyword>
<keyword evidence="2" id="KW-0808">Transferase</keyword>
<dbReference type="PATRIC" id="fig|1423811.3.peg.814"/>
<dbReference type="PANTHER" id="PTHR42695:SF5">
    <property type="entry name" value="GLUTAMINE AMIDOTRANSFERASE YLR126C-RELATED"/>
    <property type="match status" value="1"/>
</dbReference>
<comment type="caution">
    <text evidence="2">The sequence shown here is derived from an EMBL/GenBank/DDBJ whole genome shotgun (WGS) entry which is preliminary data.</text>
</comment>
<dbReference type="SUPFAM" id="SSF52317">
    <property type="entry name" value="Class I glutamine amidotransferase-like"/>
    <property type="match status" value="1"/>
</dbReference>